<accession>B8LMV4</accession>
<name>B8LMV4_PICSI</name>
<evidence type="ECO:0000313" key="2">
    <source>
        <dbReference type="EMBL" id="ABR16984.1"/>
    </source>
</evidence>
<protein>
    <submittedName>
        <fullName evidence="2">Uncharacterized protein</fullName>
    </submittedName>
</protein>
<keyword evidence="1" id="KW-0812">Transmembrane</keyword>
<organism evidence="2">
    <name type="scientific">Picea sitchensis</name>
    <name type="common">Sitka spruce</name>
    <name type="synonym">Pinus sitchensis</name>
    <dbReference type="NCBI Taxonomy" id="3332"/>
    <lineage>
        <taxon>Eukaryota</taxon>
        <taxon>Viridiplantae</taxon>
        <taxon>Streptophyta</taxon>
        <taxon>Embryophyta</taxon>
        <taxon>Tracheophyta</taxon>
        <taxon>Spermatophyta</taxon>
        <taxon>Pinopsida</taxon>
        <taxon>Pinidae</taxon>
        <taxon>Conifers I</taxon>
        <taxon>Pinales</taxon>
        <taxon>Pinaceae</taxon>
        <taxon>Picea</taxon>
    </lineage>
</organism>
<feature type="transmembrane region" description="Helical" evidence="1">
    <location>
        <begin position="20"/>
        <end position="44"/>
    </location>
</feature>
<keyword evidence="1" id="KW-1133">Transmembrane helix</keyword>
<keyword evidence="1" id="KW-0472">Membrane</keyword>
<dbReference type="EMBL" id="EF677133">
    <property type="protein sequence ID" value="ABR16984.1"/>
    <property type="molecule type" value="mRNA"/>
</dbReference>
<reference evidence="2" key="1">
    <citation type="submission" date="2007-06" db="EMBL/GenBank/DDBJ databases">
        <title>Full length cDNA sequences from Sitka Spruce (Picea sitchensis).</title>
        <authorList>
            <person name="Ralph S.G."/>
            <person name="Chun H.E."/>
            <person name="Liao N."/>
            <person name="Ali J."/>
            <person name="Reid K."/>
            <person name="Kolosova N."/>
            <person name="Cooper N."/>
            <person name="Cullis C."/>
            <person name="Jancsik S."/>
            <person name="Moore R."/>
            <person name="Mayo M."/>
            <person name="Wagner S."/>
            <person name="Holt R.A."/>
            <person name="Jones S.J.M."/>
            <person name="Marra M.A."/>
            <person name="Ritland C.E."/>
            <person name="Ritland K."/>
            <person name="Bohlmann J."/>
        </authorList>
    </citation>
    <scope>NUCLEOTIDE SEQUENCE</scope>
    <source>
        <tissue evidence="2">Green portion of the leader tissue</tissue>
    </source>
</reference>
<sequence>MLFEFLFGRDVSGYCRRDFAIWVVKSGILKFLIQILLRGFYIFIGLYKSQEKIVIPH</sequence>
<dbReference type="AlphaFoldDB" id="B8LMV4"/>
<evidence type="ECO:0000256" key="1">
    <source>
        <dbReference type="SAM" id="Phobius"/>
    </source>
</evidence>
<proteinExistence type="evidence at transcript level"/>